<dbReference type="SUPFAM" id="SSF48452">
    <property type="entry name" value="TPR-like"/>
    <property type="match status" value="1"/>
</dbReference>
<evidence type="ECO:0000313" key="1">
    <source>
        <dbReference type="EMBL" id="SVD65496.1"/>
    </source>
</evidence>
<reference evidence="1" key="1">
    <citation type="submission" date="2018-05" db="EMBL/GenBank/DDBJ databases">
        <authorList>
            <person name="Lanie J.A."/>
            <person name="Ng W.-L."/>
            <person name="Kazmierczak K.M."/>
            <person name="Andrzejewski T.M."/>
            <person name="Davidsen T.M."/>
            <person name="Wayne K.J."/>
            <person name="Tettelin H."/>
            <person name="Glass J.I."/>
            <person name="Rusch D."/>
            <person name="Podicherti R."/>
            <person name="Tsui H.-C.T."/>
            <person name="Winkler M.E."/>
        </authorList>
    </citation>
    <scope>NUCLEOTIDE SEQUENCE</scope>
</reference>
<dbReference type="InterPro" id="IPR011990">
    <property type="entry name" value="TPR-like_helical_dom_sf"/>
</dbReference>
<accession>A0A382X2R7</accession>
<dbReference type="Pfam" id="PF13432">
    <property type="entry name" value="TPR_16"/>
    <property type="match status" value="2"/>
</dbReference>
<dbReference type="AlphaFoldDB" id="A0A382X2R7"/>
<dbReference type="EMBL" id="UINC01164570">
    <property type="protein sequence ID" value="SVD65496.1"/>
    <property type="molecule type" value="Genomic_DNA"/>
</dbReference>
<feature type="non-terminal residue" evidence="1">
    <location>
        <position position="1"/>
    </location>
</feature>
<gene>
    <name evidence="1" type="ORF">METZ01_LOCUS418350</name>
</gene>
<proteinExistence type="predicted"/>
<name>A0A382X2R7_9ZZZZ</name>
<feature type="non-terminal residue" evidence="1">
    <location>
        <position position="273"/>
    </location>
</feature>
<dbReference type="Gene3D" id="1.25.40.10">
    <property type="entry name" value="Tetratricopeptide repeat domain"/>
    <property type="match status" value="2"/>
</dbReference>
<organism evidence="1">
    <name type="scientific">marine metagenome</name>
    <dbReference type="NCBI Taxonomy" id="408172"/>
    <lineage>
        <taxon>unclassified sequences</taxon>
        <taxon>metagenomes</taxon>
        <taxon>ecological metagenomes</taxon>
    </lineage>
</organism>
<sequence length="273" mass="30493">YLKARLGQAIALGQAGQFALAVGMFQGLIQIGGAPEAKDALRELGVLYKRRGDHSRSITWYRRYLQETDTASDAVRSDLAELYGSTGYYEEAIPLYRELASGQGEVAAKAQFGLAQVFEESSQPRAALREYVAYLELFPAGLQSEAVRQRIEYLREFTVMNQADLNRALQKAWIDELSGTPRQLAQLDVARVLFLHHDFEAAAKSFEHYAAAYSNDHHNSEAQYFLAESLLKLARQRQLEAQPASADSLRALALQEYRILAAQPAEATSDNSW</sequence>
<protein>
    <submittedName>
        <fullName evidence="1">Uncharacterized protein</fullName>
    </submittedName>
</protein>